<organism evidence="1 2">
    <name type="scientific">Actinophytocola gossypii</name>
    <dbReference type="NCBI Taxonomy" id="2812003"/>
    <lineage>
        <taxon>Bacteria</taxon>
        <taxon>Bacillati</taxon>
        <taxon>Actinomycetota</taxon>
        <taxon>Actinomycetes</taxon>
        <taxon>Pseudonocardiales</taxon>
        <taxon>Pseudonocardiaceae</taxon>
    </lineage>
</organism>
<dbReference type="EMBL" id="JAFFZE010000009">
    <property type="protein sequence ID" value="MCT2583226.1"/>
    <property type="molecule type" value="Genomic_DNA"/>
</dbReference>
<comment type="caution">
    <text evidence="1">The sequence shown here is derived from an EMBL/GenBank/DDBJ whole genome shotgun (WGS) entry which is preliminary data.</text>
</comment>
<keyword evidence="2" id="KW-1185">Reference proteome</keyword>
<dbReference type="Gene3D" id="3.30.460.10">
    <property type="entry name" value="Beta Polymerase, domain 2"/>
    <property type="match status" value="1"/>
</dbReference>
<evidence type="ECO:0000313" key="1">
    <source>
        <dbReference type="EMBL" id="MCT2583226.1"/>
    </source>
</evidence>
<name>A0ABT2J6B0_9PSEU</name>
<proteinExistence type="predicted"/>
<protein>
    <submittedName>
        <fullName evidence="1">GrpB family protein</fullName>
    </submittedName>
</protein>
<dbReference type="InterPro" id="IPR043519">
    <property type="entry name" value="NT_sf"/>
</dbReference>
<reference evidence="1 2" key="1">
    <citation type="submission" date="2021-02" db="EMBL/GenBank/DDBJ databases">
        <title>Actinophytocola xerophila sp. nov., isolated from soil of cotton cropping field.</title>
        <authorList>
            <person name="Huang R."/>
            <person name="Chen X."/>
            <person name="Ge X."/>
            <person name="Liu W."/>
        </authorList>
    </citation>
    <scope>NUCLEOTIDE SEQUENCE [LARGE SCALE GENOMIC DNA]</scope>
    <source>
        <strain evidence="1 2">S1-96</strain>
    </source>
</reference>
<gene>
    <name evidence="1" type="ORF">JT362_08880</name>
</gene>
<dbReference type="RefSeq" id="WP_260190600.1">
    <property type="nucleotide sequence ID" value="NZ_JAFFZE010000009.1"/>
</dbReference>
<dbReference type="PANTHER" id="PTHR34822">
    <property type="entry name" value="GRPB DOMAIN PROTEIN (AFU_ORTHOLOGUE AFUA_1G01530)"/>
    <property type="match status" value="1"/>
</dbReference>
<dbReference type="SUPFAM" id="SSF81301">
    <property type="entry name" value="Nucleotidyltransferase"/>
    <property type="match status" value="1"/>
</dbReference>
<sequence>MDEDRLRAVTVGELNPFGTKVVVEDYDPRWPDLFEEERASIASALGGRALAIDHTGSTSVPGLPAKPVIDILLQVADSADEPTYVPDLERAGYVQRIREPDWFEHRMLCRRTELGAPHDANLHVFSPRHAAAEIARVLAFRDWLRTHDDDRDRYAATKRDLARRDWKYVQDYADAKSEIVEEILAKALR</sequence>
<dbReference type="InterPro" id="IPR007344">
    <property type="entry name" value="GrpB/CoaE"/>
</dbReference>
<dbReference type="PANTHER" id="PTHR34822:SF1">
    <property type="entry name" value="GRPB FAMILY PROTEIN"/>
    <property type="match status" value="1"/>
</dbReference>
<evidence type="ECO:0000313" key="2">
    <source>
        <dbReference type="Proteomes" id="UP001156441"/>
    </source>
</evidence>
<dbReference type="Proteomes" id="UP001156441">
    <property type="component" value="Unassembled WGS sequence"/>
</dbReference>
<accession>A0ABT2J6B0</accession>
<dbReference type="Pfam" id="PF04229">
    <property type="entry name" value="GrpB"/>
    <property type="match status" value="1"/>
</dbReference>